<dbReference type="InterPro" id="IPR007263">
    <property type="entry name" value="DCC1-like"/>
</dbReference>
<dbReference type="Proteomes" id="UP001610063">
    <property type="component" value="Unassembled WGS sequence"/>
</dbReference>
<evidence type="ECO:0000313" key="2">
    <source>
        <dbReference type="Proteomes" id="UP001610063"/>
    </source>
</evidence>
<accession>A0ABW7N3H4</accession>
<proteinExistence type="predicted"/>
<keyword evidence="2" id="KW-1185">Reference proteome</keyword>
<comment type="caution">
    <text evidence="1">The sequence shown here is derived from an EMBL/GenBank/DDBJ whole genome shotgun (WGS) entry which is preliminary data.</text>
</comment>
<organism evidence="1 2">
    <name type="scientific">Marinoscillum luteum</name>
    <dbReference type="NCBI Taxonomy" id="861051"/>
    <lineage>
        <taxon>Bacteria</taxon>
        <taxon>Pseudomonadati</taxon>
        <taxon>Bacteroidota</taxon>
        <taxon>Cytophagia</taxon>
        <taxon>Cytophagales</taxon>
        <taxon>Reichenbachiellaceae</taxon>
        <taxon>Marinoscillum</taxon>
    </lineage>
</organism>
<evidence type="ECO:0000313" key="1">
    <source>
        <dbReference type="EMBL" id="MFH6982026.1"/>
    </source>
</evidence>
<dbReference type="PANTHER" id="PTHR33639:SF2">
    <property type="entry name" value="DUF393 DOMAIN-CONTAINING PROTEIN"/>
    <property type="match status" value="1"/>
</dbReference>
<dbReference type="InterPro" id="IPR052927">
    <property type="entry name" value="DCC_oxidoreductase"/>
</dbReference>
<gene>
    <name evidence="1" type="ORF">ACHKAR_01180</name>
</gene>
<name>A0ABW7N3H4_9BACT</name>
<dbReference type="PANTHER" id="PTHR33639">
    <property type="entry name" value="THIOL-DISULFIDE OXIDOREDUCTASE DCC"/>
    <property type="match status" value="1"/>
</dbReference>
<dbReference type="Pfam" id="PF04134">
    <property type="entry name" value="DCC1-like"/>
    <property type="match status" value="1"/>
</dbReference>
<protein>
    <submittedName>
        <fullName evidence="1">Thiol-disulfide oxidoreductase DCC family protein</fullName>
    </submittedName>
</protein>
<dbReference type="EMBL" id="JBIPKE010000008">
    <property type="protein sequence ID" value="MFH6982026.1"/>
    <property type="molecule type" value="Genomic_DNA"/>
</dbReference>
<dbReference type="RefSeq" id="WP_395415829.1">
    <property type="nucleotide sequence ID" value="NZ_JBIPKE010000008.1"/>
</dbReference>
<sequence>MDAERLVANSEVADTPIIFFDGVCNLCNSAVNFVIDRDTDKQFHFASLQSDFAKGKLDQYQVDPSLLQSILLLKEGRLYHKSDAALEIARLLGGPWRLLLVFKIIPKFIRDFIYDWIAKNRYRWFGKRETCRVPTPDLKERFLDSY</sequence>
<reference evidence="1 2" key="1">
    <citation type="journal article" date="2013" name="Int. J. Syst. Evol. Microbiol.">
        <title>Marinoscillum luteum sp. nov., isolated from marine sediment.</title>
        <authorList>
            <person name="Cha I.T."/>
            <person name="Park S.J."/>
            <person name="Kim S.J."/>
            <person name="Kim J.G."/>
            <person name="Jung M.Y."/>
            <person name="Shin K.S."/>
            <person name="Kwon K.K."/>
            <person name="Yang S.H."/>
            <person name="Seo Y.S."/>
            <person name="Rhee S.K."/>
        </authorList>
    </citation>
    <scope>NUCLEOTIDE SEQUENCE [LARGE SCALE GENOMIC DNA]</scope>
    <source>
        <strain evidence="1 2">KCTC 23939</strain>
    </source>
</reference>